<accession>A0A841FHN7</accession>
<name>A0A841FHN7_9ACTN</name>
<dbReference type="Gene3D" id="3.40.1760.10">
    <property type="entry name" value="YfbM-like super family"/>
    <property type="match status" value="1"/>
</dbReference>
<keyword evidence="3" id="KW-1185">Reference proteome</keyword>
<evidence type="ECO:0000313" key="3">
    <source>
        <dbReference type="Proteomes" id="UP000548476"/>
    </source>
</evidence>
<organism evidence="2 3">
    <name type="scientific">Phytomonospora endophytica</name>
    <dbReference type="NCBI Taxonomy" id="714109"/>
    <lineage>
        <taxon>Bacteria</taxon>
        <taxon>Bacillati</taxon>
        <taxon>Actinomycetota</taxon>
        <taxon>Actinomycetes</taxon>
        <taxon>Micromonosporales</taxon>
        <taxon>Micromonosporaceae</taxon>
        <taxon>Phytomonospora</taxon>
    </lineage>
</organism>
<dbReference type="AlphaFoldDB" id="A0A841FHN7"/>
<dbReference type="EMBL" id="JACHGT010000001">
    <property type="protein sequence ID" value="MBB6032179.1"/>
    <property type="molecule type" value="Genomic_DNA"/>
</dbReference>
<dbReference type="Proteomes" id="UP000548476">
    <property type="component" value="Unassembled WGS sequence"/>
</dbReference>
<comment type="caution">
    <text evidence="2">The sequence shown here is derived from an EMBL/GenBank/DDBJ whole genome shotgun (WGS) entry which is preliminary data.</text>
</comment>
<evidence type="ECO:0000256" key="1">
    <source>
        <dbReference type="SAM" id="MobiDB-lite"/>
    </source>
</evidence>
<protein>
    <submittedName>
        <fullName evidence="2">Uncharacterized protein</fullName>
    </submittedName>
</protein>
<feature type="region of interest" description="Disordered" evidence="1">
    <location>
        <begin position="1"/>
        <end position="26"/>
    </location>
</feature>
<sequence>MRRSTSTRAGSDEDEDSDGGGVCEGLLDPEEVRENWRRLRTVSFERYFDAYRETPQGKGCNDPDIDDHLRDHFTTLVEVYRCAADAGAGMKFTVW</sequence>
<proteinExistence type="predicted"/>
<reference evidence="2 3" key="1">
    <citation type="submission" date="2020-08" db="EMBL/GenBank/DDBJ databases">
        <title>Genomic Encyclopedia of Type Strains, Phase IV (KMG-IV): sequencing the most valuable type-strain genomes for metagenomic binning, comparative biology and taxonomic classification.</title>
        <authorList>
            <person name="Goeker M."/>
        </authorList>
    </citation>
    <scope>NUCLEOTIDE SEQUENCE [LARGE SCALE GENOMIC DNA]</scope>
    <source>
        <strain evidence="2 3">YIM 65646</strain>
    </source>
</reference>
<dbReference type="RefSeq" id="WP_184785115.1">
    <property type="nucleotide sequence ID" value="NZ_BONT01000061.1"/>
</dbReference>
<evidence type="ECO:0000313" key="2">
    <source>
        <dbReference type="EMBL" id="MBB6032179.1"/>
    </source>
</evidence>
<gene>
    <name evidence="2" type="ORF">HNR73_000021</name>
</gene>
<dbReference type="InterPro" id="IPR035944">
    <property type="entry name" value="YfbM-like_sf"/>
</dbReference>